<comment type="subcellular location">
    <subcellularLocation>
        <location evidence="1">Cell membrane</location>
        <topology evidence="1">Multi-pass membrane protein</topology>
    </subcellularLocation>
</comment>
<evidence type="ECO:0000256" key="6">
    <source>
        <dbReference type="ARBA" id="ARBA00022989"/>
    </source>
</evidence>
<evidence type="ECO:0000256" key="3">
    <source>
        <dbReference type="ARBA" id="ARBA00021069"/>
    </source>
</evidence>
<dbReference type="Pfam" id="PF13520">
    <property type="entry name" value="AA_permease_2"/>
    <property type="match status" value="1"/>
</dbReference>
<keyword evidence="7 9" id="KW-0472">Membrane</keyword>
<comment type="function">
    <text evidence="8">Major component of the acid-resistance (AR) system allowing enteric pathogens to survive the acidic environment in the stomach. Exchanges extracellular arginine for its intracellular decarboxylation product agmatine (Agm) thereby expelling intracellular protons. Probably undergoes several conformational states in order to translocate the substrate across the membrane; keeps the substrate accessible to only 1 side of the membrane at a time by opening and closing 3 membrane-internal gates.</text>
</comment>
<comment type="similarity">
    <text evidence="2">Belongs to the amino acid-polyamine-organocation (APC) superfamily. Basic amino acid/polyamine antiporter (APA) (TC 2.A.3.2) family.</text>
</comment>
<feature type="transmembrane region" description="Helical" evidence="9">
    <location>
        <begin position="156"/>
        <end position="175"/>
    </location>
</feature>
<gene>
    <name evidence="10" type="ORF">HNP52_003520</name>
</gene>
<feature type="transmembrane region" description="Helical" evidence="9">
    <location>
        <begin position="399"/>
        <end position="418"/>
    </location>
</feature>
<feature type="transmembrane region" description="Helical" evidence="9">
    <location>
        <begin position="113"/>
        <end position="135"/>
    </location>
</feature>
<proteinExistence type="inferred from homology"/>
<keyword evidence="6 9" id="KW-1133">Transmembrane helix</keyword>
<evidence type="ECO:0000256" key="2">
    <source>
        <dbReference type="ARBA" id="ARBA00008220"/>
    </source>
</evidence>
<evidence type="ECO:0000256" key="1">
    <source>
        <dbReference type="ARBA" id="ARBA00004651"/>
    </source>
</evidence>
<keyword evidence="11" id="KW-1185">Reference proteome</keyword>
<dbReference type="PIRSF" id="PIRSF006060">
    <property type="entry name" value="AA_transporter"/>
    <property type="match status" value="1"/>
</dbReference>
<protein>
    <recommendedName>
        <fullName evidence="3">Arginine/agmatine antiporter</fullName>
    </recommendedName>
</protein>
<evidence type="ECO:0000256" key="7">
    <source>
        <dbReference type="ARBA" id="ARBA00023136"/>
    </source>
</evidence>
<evidence type="ECO:0000256" key="8">
    <source>
        <dbReference type="ARBA" id="ARBA00045636"/>
    </source>
</evidence>
<feature type="transmembrane region" description="Helical" evidence="9">
    <location>
        <begin position="228"/>
        <end position="252"/>
    </location>
</feature>
<comment type="caution">
    <text evidence="10">The sequence shown here is derived from an EMBL/GenBank/DDBJ whole genome shotgun (WGS) entry which is preliminary data.</text>
</comment>
<keyword evidence="4" id="KW-1003">Cell membrane</keyword>
<dbReference type="Gene3D" id="1.20.1740.10">
    <property type="entry name" value="Amino acid/polyamine transporter I"/>
    <property type="match status" value="1"/>
</dbReference>
<evidence type="ECO:0000256" key="5">
    <source>
        <dbReference type="ARBA" id="ARBA00022692"/>
    </source>
</evidence>
<sequence>MGEGKRPFGFWTAAALVVGGMIGSGIFVLPAQLAPFGWTGVAAWVCAIAAAALLATVLAALARAMPEEPGAVAICARALGPLPGVLVGWAYWVGVWCANAVIALTAIRYLGVFWPAMTATALSSALWAVALIWLLTALNLQGARAAGNFQLVTTALKLLPLIAVVAILAGLALSGGRQFGTEAHAPFAADQLTPAITLAFFALVGFEGASVAAERVRDPARNVVRATLAGLALTALLYLIICSGIIFAMPVAAVAEAQAPIALFVAHYGGAAAGYAVAGFAAVAAIGCLNGWVLLQGEVPLGMSKAGLLPRWVAVTNKRDVPVGVLLAASTLASLLVLSNATRSTGGLLDFMLRLTTAATLWLYVGGCLAAIRLDVARPVAVLGLGFALWVLWGSGLEAVLLSIGLMLTAVPLYFLALRRGSAEQPA</sequence>
<keyword evidence="5 9" id="KW-0812">Transmembrane</keyword>
<feature type="transmembrane region" description="Helical" evidence="9">
    <location>
        <begin position="376"/>
        <end position="393"/>
    </location>
</feature>
<evidence type="ECO:0000313" key="11">
    <source>
        <dbReference type="Proteomes" id="UP000575241"/>
    </source>
</evidence>
<evidence type="ECO:0000256" key="9">
    <source>
        <dbReference type="SAM" id="Phobius"/>
    </source>
</evidence>
<accession>A0A7W7K3Q6</accession>
<evidence type="ECO:0000313" key="10">
    <source>
        <dbReference type="EMBL" id="MBB4840428.1"/>
    </source>
</evidence>
<feature type="transmembrane region" description="Helical" evidence="9">
    <location>
        <begin position="321"/>
        <end position="339"/>
    </location>
</feature>
<feature type="transmembrane region" description="Helical" evidence="9">
    <location>
        <begin position="82"/>
        <end position="107"/>
    </location>
</feature>
<feature type="transmembrane region" description="Helical" evidence="9">
    <location>
        <begin position="7"/>
        <end position="29"/>
    </location>
</feature>
<reference evidence="10 11" key="1">
    <citation type="submission" date="2020-08" db="EMBL/GenBank/DDBJ databases">
        <title>Functional genomics of gut bacteria from endangered species of beetles.</title>
        <authorList>
            <person name="Carlos-Shanley C."/>
        </authorList>
    </citation>
    <scope>NUCLEOTIDE SEQUENCE [LARGE SCALE GENOMIC DNA]</scope>
    <source>
        <strain evidence="10 11">S00224</strain>
    </source>
</reference>
<dbReference type="AlphaFoldDB" id="A0A7W7K3Q6"/>
<dbReference type="PANTHER" id="PTHR42770">
    <property type="entry name" value="AMINO ACID TRANSPORTER-RELATED"/>
    <property type="match status" value="1"/>
</dbReference>
<dbReference type="InterPro" id="IPR050367">
    <property type="entry name" value="APC_superfamily"/>
</dbReference>
<dbReference type="Proteomes" id="UP000575241">
    <property type="component" value="Unassembled WGS sequence"/>
</dbReference>
<organism evidence="10 11">
    <name type="scientific">Sphingomonas kyeonggiensis</name>
    <dbReference type="NCBI Taxonomy" id="1268553"/>
    <lineage>
        <taxon>Bacteria</taxon>
        <taxon>Pseudomonadati</taxon>
        <taxon>Pseudomonadota</taxon>
        <taxon>Alphaproteobacteria</taxon>
        <taxon>Sphingomonadales</taxon>
        <taxon>Sphingomonadaceae</taxon>
        <taxon>Sphingomonas</taxon>
    </lineage>
</organism>
<dbReference type="RefSeq" id="WP_184168892.1">
    <property type="nucleotide sequence ID" value="NZ_JACHLN010000003.1"/>
</dbReference>
<evidence type="ECO:0000256" key="4">
    <source>
        <dbReference type="ARBA" id="ARBA00022475"/>
    </source>
</evidence>
<dbReference type="PANTHER" id="PTHR42770:SF18">
    <property type="entry name" value="ARGININE_AGMATINE ANTIPORTER"/>
    <property type="match status" value="1"/>
</dbReference>
<name>A0A7W7K3Q6_9SPHN</name>
<dbReference type="GO" id="GO:0005886">
    <property type="term" value="C:plasma membrane"/>
    <property type="evidence" value="ECO:0007669"/>
    <property type="project" value="UniProtKB-SubCell"/>
</dbReference>
<feature type="transmembrane region" description="Helical" evidence="9">
    <location>
        <begin position="272"/>
        <end position="295"/>
    </location>
</feature>
<dbReference type="GO" id="GO:0022857">
    <property type="term" value="F:transmembrane transporter activity"/>
    <property type="evidence" value="ECO:0007669"/>
    <property type="project" value="InterPro"/>
</dbReference>
<feature type="transmembrane region" description="Helical" evidence="9">
    <location>
        <begin position="195"/>
        <end position="216"/>
    </location>
</feature>
<feature type="transmembrane region" description="Helical" evidence="9">
    <location>
        <begin position="351"/>
        <end position="369"/>
    </location>
</feature>
<dbReference type="InterPro" id="IPR002293">
    <property type="entry name" value="AA/rel_permease1"/>
</dbReference>
<feature type="transmembrane region" description="Helical" evidence="9">
    <location>
        <begin position="41"/>
        <end position="61"/>
    </location>
</feature>
<dbReference type="EMBL" id="JACHLN010000003">
    <property type="protein sequence ID" value="MBB4840428.1"/>
    <property type="molecule type" value="Genomic_DNA"/>
</dbReference>